<dbReference type="Proteomes" id="UP000186817">
    <property type="component" value="Unassembled WGS sequence"/>
</dbReference>
<organism evidence="4 5">
    <name type="scientific">Symbiodinium microadriaticum</name>
    <name type="common">Dinoflagellate</name>
    <name type="synonym">Zooxanthella microadriatica</name>
    <dbReference type="NCBI Taxonomy" id="2951"/>
    <lineage>
        <taxon>Eukaryota</taxon>
        <taxon>Sar</taxon>
        <taxon>Alveolata</taxon>
        <taxon>Dinophyceae</taxon>
        <taxon>Suessiales</taxon>
        <taxon>Symbiodiniaceae</taxon>
        <taxon>Symbiodinium</taxon>
    </lineage>
</organism>
<keyword evidence="5" id="KW-1185">Reference proteome</keyword>
<dbReference type="EMBL" id="LSRX01001064">
    <property type="protein sequence ID" value="OLP84136.1"/>
    <property type="molecule type" value="Genomic_DNA"/>
</dbReference>
<dbReference type="PANTHER" id="PTHR24198:SF165">
    <property type="entry name" value="ANKYRIN REPEAT-CONTAINING PROTEIN-RELATED"/>
    <property type="match status" value="1"/>
</dbReference>
<comment type="caution">
    <text evidence="4">The sequence shown here is derived from an EMBL/GenBank/DDBJ whole genome shotgun (WGS) entry which is preliminary data.</text>
</comment>
<dbReference type="Gene3D" id="1.25.40.20">
    <property type="entry name" value="Ankyrin repeat-containing domain"/>
    <property type="match status" value="2"/>
</dbReference>
<dbReference type="PROSITE" id="PS50088">
    <property type="entry name" value="ANK_REPEAT"/>
    <property type="match status" value="2"/>
</dbReference>
<keyword evidence="2 3" id="KW-0040">ANK repeat</keyword>
<evidence type="ECO:0000256" key="3">
    <source>
        <dbReference type="PROSITE-ProRule" id="PRU00023"/>
    </source>
</evidence>
<name>A0A1Q9CMK3_SYMMI</name>
<dbReference type="SUPFAM" id="SSF48403">
    <property type="entry name" value="Ankyrin repeat"/>
    <property type="match status" value="1"/>
</dbReference>
<dbReference type="AlphaFoldDB" id="A0A1Q9CMK3"/>
<evidence type="ECO:0000313" key="4">
    <source>
        <dbReference type="EMBL" id="OLP84136.1"/>
    </source>
</evidence>
<feature type="repeat" description="ANK" evidence="3">
    <location>
        <begin position="524"/>
        <end position="556"/>
    </location>
</feature>
<gene>
    <name evidence="4" type="primary">ANKRD17</name>
    <name evidence="4" type="ORF">AK812_SmicGene35023</name>
</gene>
<proteinExistence type="predicted"/>
<dbReference type="InterPro" id="IPR002110">
    <property type="entry name" value="Ankyrin_rpt"/>
</dbReference>
<sequence>MGSRSLRRQPDPGGGSGTLRRFPMFTVPFKVLMKMTKVEAHEVLKERGELVEFKQSMGQAAFVSHQWVSVHHPDPEFKQMRVLQEALSHVLDDLTYIPLDSTSETAVPGAKPLHVKELRSQPLFFWYDYFSCPQLHINRHHLLNAIDSISEYVADSRFFLALCPTVVDTNGSRVLTRKTWLHRGWCRMEKACRELSEKESWIMIKSSRNIELKIIGGLAELVSVGEGSFSVDDDRTKITPVLLRAVRRKLFLLLERQDLVGYRVLLNQQPVLLRGLSQDYVAVLPSFQTDRELELNDTLLAVAEFLHENGFKGVSDRDRAGWSPMHYAALRGDPRLVRGLLESRADPNRVTKKASHRLVLPIWTPPLAICCAYKHHEAARLLLLARACATAPSLASPMYCAAAADDPEGVRALLDARCNIYQQNLAAVTAVEAAASYGSVAALQELEAQSTSELDTKHSLHMAMLHDGSAEIAKKLLDLRANLNDQSFDWCKRTAFVRLLCAMSQLQHRMGKVSQFSRQVYHAERATPLMFALLGSHYEGAEVLIAAGARLDLRNSRGWTAADFVRGQRVPDFLSRALKGPGPELVVHCGTSQPEPEHLDDGEGCDGYVEVYF</sequence>
<evidence type="ECO:0000256" key="2">
    <source>
        <dbReference type="ARBA" id="ARBA00023043"/>
    </source>
</evidence>
<evidence type="ECO:0000313" key="5">
    <source>
        <dbReference type="Proteomes" id="UP000186817"/>
    </source>
</evidence>
<dbReference type="SMART" id="SM00248">
    <property type="entry name" value="ANK"/>
    <property type="match status" value="5"/>
</dbReference>
<accession>A0A1Q9CMK3</accession>
<dbReference type="InterPro" id="IPR036770">
    <property type="entry name" value="Ankyrin_rpt-contain_sf"/>
</dbReference>
<evidence type="ECO:0000256" key="1">
    <source>
        <dbReference type="ARBA" id="ARBA00022737"/>
    </source>
</evidence>
<dbReference type="PANTHER" id="PTHR24198">
    <property type="entry name" value="ANKYRIN REPEAT AND PROTEIN KINASE DOMAIN-CONTAINING PROTEIN"/>
    <property type="match status" value="1"/>
</dbReference>
<dbReference type="OrthoDB" id="71307at2759"/>
<reference evidence="4 5" key="1">
    <citation type="submission" date="2016-02" db="EMBL/GenBank/DDBJ databases">
        <title>Genome analysis of coral dinoflagellate symbionts highlights evolutionary adaptations to a symbiotic lifestyle.</title>
        <authorList>
            <person name="Aranda M."/>
            <person name="Li Y."/>
            <person name="Liew Y.J."/>
            <person name="Baumgarten S."/>
            <person name="Simakov O."/>
            <person name="Wilson M."/>
            <person name="Piel J."/>
            <person name="Ashoor H."/>
            <person name="Bougouffa S."/>
            <person name="Bajic V.B."/>
            <person name="Ryu T."/>
            <person name="Ravasi T."/>
            <person name="Bayer T."/>
            <person name="Micklem G."/>
            <person name="Kim H."/>
            <person name="Bhak J."/>
            <person name="Lajeunesse T.C."/>
            <person name="Voolstra C.R."/>
        </authorList>
    </citation>
    <scope>NUCLEOTIDE SEQUENCE [LARGE SCALE GENOMIC DNA]</scope>
    <source>
        <strain evidence="4 5">CCMP2467</strain>
    </source>
</reference>
<dbReference type="GO" id="GO:0005737">
    <property type="term" value="C:cytoplasm"/>
    <property type="evidence" value="ECO:0007669"/>
    <property type="project" value="TreeGrafter"/>
</dbReference>
<dbReference type="PROSITE" id="PS50297">
    <property type="entry name" value="ANK_REP_REGION"/>
    <property type="match status" value="1"/>
</dbReference>
<protein>
    <submittedName>
        <fullName evidence="4">Ankyrin repeat domain-containing protein 17</fullName>
    </submittedName>
</protein>
<feature type="repeat" description="ANK" evidence="3">
    <location>
        <begin position="320"/>
        <end position="352"/>
    </location>
</feature>
<keyword evidence="1" id="KW-0677">Repeat</keyword>
<dbReference type="Pfam" id="PF00023">
    <property type="entry name" value="Ank"/>
    <property type="match status" value="1"/>
</dbReference>